<protein>
    <recommendedName>
        <fullName evidence="8">POTRA domain-containing protein</fullName>
    </recommendedName>
</protein>
<keyword evidence="7" id="KW-0998">Cell outer membrane</keyword>
<comment type="subcellular location">
    <subcellularLocation>
        <location evidence="1">Membrane</location>
    </subcellularLocation>
</comment>
<dbReference type="PIRSF" id="PIRSF006076">
    <property type="entry name" value="OM_assembly_OMP85"/>
    <property type="match status" value="1"/>
</dbReference>
<evidence type="ECO:0000256" key="5">
    <source>
        <dbReference type="ARBA" id="ARBA00022737"/>
    </source>
</evidence>
<dbReference type="Gene3D" id="3.10.20.310">
    <property type="entry name" value="membrane protein fhac"/>
    <property type="match status" value="5"/>
</dbReference>
<keyword evidence="6" id="KW-0472">Membrane</keyword>
<dbReference type="EMBL" id="UINC01004927">
    <property type="protein sequence ID" value="SVA17862.1"/>
    <property type="molecule type" value="Genomic_DNA"/>
</dbReference>
<evidence type="ECO:0000256" key="4">
    <source>
        <dbReference type="ARBA" id="ARBA00022729"/>
    </source>
</evidence>
<reference evidence="9" key="1">
    <citation type="submission" date="2018-05" db="EMBL/GenBank/DDBJ databases">
        <authorList>
            <person name="Lanie J.A."/>
            <person name="Ng W.-L."/>
            <person name="Kazmierczak K.M."/>
            <person name="Andrzejewski T.M."/>
            <person name="Davidsen T.M."/>
            <person name="Wayne K.J."/>
            <person name="Tettelin H."/>
            <person name="Glass J.I."/>
            <person name="Rusch D."/>
            <person name="Podicherti R."/>
            <person name="Tsui H.-C.T."/>
            <person name="Winkler M.E."/>
        </authorList>
    </citation>
    <scope>NUCLEOTIDE SEQUENCE</scope>
</reference>
<dbReference type="PANTHER" id="PTHR12815">
    <property type="entry name" value="SORTING AND ASSEMBLY MACHINERY SAMM50 PROTEIN FAMILY MEMBER"/>
    <property type="match status" value="1"/>
</dbReference>
<dbReference type="Pfam" id="PF01103">
    <property type="entry name" value="Omp85"/>
    <property type="match status" value="1"/>
</dbReference>
<keyword evidence="5" id="KW-0677">Repeat</keyword>
<evidence type="ECO:0000256" key="6">
    <source>
        <dbReference type="ARBA" id="ARBA00023136"/>
    </source>
</evidence>
<dbReference type="GO" id="GO:0071709">
    <property type="term" value="P:membrane assembly"/>
    <property type="evidence" value="ECO:0007669"/>
    <property type="project" value="InterPro"/>
</dbReference>
<dbReference type="PROSITE" id="PS51779">
    <property type="entry name" value="POTRA"/>
    <property type="match status" value="3"/>
</dbReference>
<evidence type="ECO:0000256" key="3">
    <source>
        <dbReference type="ARBA" id="ARBA00022692"/>
    </source>
</evidence>
<keyword evidence="4" id="KW-0732">Signal</keyword>
<accession>A0A381TP52</accession>
<evidence type="ECO:0000259" key="8">
    <source>
        <dbReference type="PROSITE" id="PS51779"/>
    </source>
</evidence>
<feature type="domain" description="POTRA" evidence="8">
    <location>
        <begin position="272"/>
        <end position="350"/>
    </location>
</feature>
<dbReference type="Pfam" id="PF07244">
    <property type="entry name" value="POTRA"/>
    <property type="match status" value="5"/>
</dbReference>
<sequence>MLSSVIQISAQQEVKLLGVEIDGNKLASETMIRYTAGLRQNEVINVADFSRAVKRLWQLGLFDDVQIKIDKETSDGFFITIQVQETPILGTVHYKGNKKLKDKQLQDELEFYTGQRIKPHVLVESITKLKDFYAEDGFMLAEVEATLVDPEGKIDDQKSDKDKQKQELTKDILFTIAENDKVKINKIRFQGNESYSDFRLRRVLKETKQQRWYLFWRSYFDGKKFDEDKLALETFYRNNGYRDFTILSDTTAVNDKQKRMDIVISVIEGPRYRYRNFSWDGNTLFSNQILNRALNLKRGDYFNEEEFNAAVYNNMQGLYMDRGYIYSRVDPQFTPVGEDSLDIHFPIVENHQVNVRNIYITGNDHTRENVIRRELSIFPGDIFNREMLIRSQRNLLRLNYFSNVIPDMAPVDEDEVDLDIAVEEKSADRANANIGYSGVYGLSGGVGIEFANFRGLGQQFMISYNIGSRYNFYSSQPTSQFKSFSISFVDPMIFDTPNRVGFSFYSTFRGQGTSYYFPLDLKMLGGSVQWGRRFKWPDDYFRGYWVIRTMKKTYEGTAEELDQYVKGLNTTLGNSITQVLTRDSRDHHEFPTRGSKFTWESTLSGNVFGGNEDFFKHVLNFEWFSPTFWKFVLTSSFKIGVIQPLKNLDNERTLIPFDEKFIMGGNGMPYGNMLRGYPDNSISPGPMGGNALLRSVTEFRVPISENPVIYGLLFAEMGNVWNTVNMTESFDVPREGSFTLKRSAGIGIRFYMPMMGVLGFDMGYGFDVINNTGEKPGWNYTIIFGNVF</sequence>
<dbReference type="PANTHER" id="PTHR12815:SF47">
    <property type="entry name" value="TRANSLOCATION AND ASSEMBLY MODULE SUBUNIT TAMA"/>
    <property type="match status" value="1"/>
</dbReference>
<dbReference type="InterPro" id="IPR023707">
    <property type="entry name" value="OM_assembly_BamA"/>
</dbReference>
<name>A0A381TP52_9ZZZZ</name>
<dbReference type="NCBIfam" id="TIGR03303">
    <property type="entry name" value="OM_YaeT"/>
    <property type="match status" value="1"/>
</dbReference>
<evidence type="ECO:0000256" key="1">
    <source>
        <dbReference type="ARBA" id="ARBA00004370"/>
    </source>
</evidence>
<evidence type="ECO:0000256" key="2">
    <source>
        <dbReference type="ARBA" id="ARBA00022452"/>
    </source>
</evidence>
<dbReference type="GO" id="GO:0019867">
    <property type="term" value="C:outer membrane"/>
    <property type="evidence" value="ECO:0007669"/>
    <property type="project" value="InterPro"/>
</dbReference>
<dbReference type="InterPro" id="IPR034746">
    <property type="entry name" value="POTRA"/>
</dbReference>
<keyword evidence="3" id="KW-0812">Transmembrane</keyword>
<dbReference type="InterPro" id="IPR010827">
    <property type="entry name" value="BamA/TamA_POTRA"/>
</dbReference>
<proteinExistence type="predicted"/>
<gene>
    <name evidence="9" type="ORF">METZ01_LOCUS70716</name>
</gene>
<feature type="domain" description="POTRA" evidence="8">
    <location>
        <begin position="182"/>
        <end position="269"/>
    </location>
</feature>
<dbReference type="Gene3D" id="2.40.160.50">
    <property type="entry name" value="membrane protein fhac: a member of the omp85/tpsb transporter family"/>
    <property type="match status" value="1"/>
</dbReference>
<evidence type="ECO:0000313" key="9">
    <source>
        <dbReference type="EMBL" id="SVA17862.1"/>
    </source>
</evidence>
<dbReference type="InterPro" id="IPR000184">
    <property type="entry name" value="Bac_surfAg_D15"/>
</dbReference>
<keyword evidence="2" id="KW-1134">Transmembrane beta strand</keyword>
<dbReference type="InterPro" id="IPR039910">
    <property type="entry name" value="D15-like"/>
</dbReference>
<evidence type="ECO:0000256" key="7">
    <source>
        <dbReference type="ARBA" id="ARBA00023237"/>
    </source>
</evidence>
<organism evidence="9">
    <name type="scientific">marine metagenome</name>
    <dbReference type="NCBI Taxonomy" id="408172"/>
    <lineage>
        <taxon>unclassified sequences</taxon>
        <taxon>metagenomes</taxon>
        <taxon>ecological metagenomes</taxon>
    </lineage>
</organism>
<dbReference type="AlphaFoldDB" id="A0A381TP52"/>
<feature type="domain" description="POTRA" evidence="8">
    <location>
        <begin position="353"/>
        <end position="425"/>
    </location>
</feature>